<dbReference type="Gene3D" id="3.10.310.50">
    <property type="match status" value="1"/>
</dbReference>
<keyword evidence="1" id="KW-1133">Transmembrane helix</keyword>
<dbReference type="InterPro" id="IPR007621">
    <property type="entry name" value="TPM_dom"/>
</dbReference>
<dbReference type="EMBL" id="RQFF01000010">
    <property type="protein sequence ID" value="TGK75215.1"/>
    <property type="molecule type" value="Genomic_DNA"/>
</dbReference>
<dbReference type="AlphaFoldDB" id="A0A6N4QJS9"/>
<comment type="caution">
    <text evidence="3">The sequence shown here is derived from an EMBL/GenBank/DDBJ whole genome shotgun (WGS) entry which is preliminary data.</text>
</comment>
<reference evidence="3" key="1">
    <citation type="journal article" date="2019" name="PLoS Negl. Trop. Dis.">
        <title>Revisiting the worldwide diversity of Leptospira species in the environment.</title>
        <authorList>
            <person name="Vincent A.T."/>
            <person name="Schiettekatte O."/>
            <person name="Bourhy P."/>
            <person name="Veyrier F.J."/>
            <person name="Picardeau M."/>
        </authorList>
    </citation>
    <scope>NUCLEOTIDE SEQUENCE [LARGE SCALE GENOMIC DNA]</scope>
    <source>
        <strain evidence="3">201800293</strain>
    </source>
</reference>
<keyword evidence="4" id="KW-1185">Reference proteome</keyword>
<dbReference type="PANTHER" id="PTHR30373">
    <property type="entry name" value="UPF0603 PROTEIN YGCG"/>
    <property type="match status" value="1"/>
</dbReference>
<organism evidence="3 4">
    <name type="scientific">Leptospira kanakyensis</name>
    <dbReference type="NCBI Taxonomy" id="2484968"/>
    <lineage>
        <taxon>Bacteria</taxon>
        <taxon>Pseudomonadati</taxon>
        <taxon>Spirochaetota</taxon>
        <taxon>Spirochaetia</taxon>
        <taxon>Leptospirales</taxon>
        <taxon>Leptospiraceae</taxon>
        <taxon>Leptospira</taxon>
    </lineage>
</organism>
<feature type="transmembrane region" description="Helical" evidence="1">
    <location>
        <begin position="191"/>
        <end position="210"/>
    </location>
</feature>
<evidence type="ECO:0000313" key="4">
    <source>
        <dbReference type="Proteomes" id="UP000297239"/>
    </source>
</evidence>
<keyword evidence="1" id="KW-0472">Membrane</keyword>
<keyword evidence="1" id="KW-0812">Transmembrane</keyword>
<evidence type="ECO:0000259" key="2">
    <source>
        <dbReference type="Pfam" id="PF04536"/>
    </source>
</evidence>
<dbReference type="OrthoDB" id="9810918at2"/>
<name>A0A6N4QJS9_9LEPT</name>
<protein>
    <submittedName>
        <fullName evidence="3">TPM domain-containing protein</fullName>
    </submittedName>
</protein>
<dbReference type="Pfam" id="PF04536">
    <property type="entry name" value="TPM_phosphatase"/>
    <property type="match status" value="1"/>
</dbReference>
<proteinExistence type="predicted"/>
<gene>
    <name evidence="3" type="ORF">EHQ18_02670</name>
</gene>
<evidence type="ECO:0000256" key="1">
    <source>
        <dbReference type="SAM" id="Phobius"/>
    </source>
</evidence>
<accession>A0A6N4QJS9</accession>
<feature type="domain" description="TPM" evidence="2">
    <location>
        <begin position="39"/>
        <end position="160"/>
    </location>
</feature>
<feature type="transmembrane region" description="Helical" evidence="1">
    <location>
        <begin position="217"/>
        <end position="234"/>
    </location>
</feature>
<feature type="transmembrane region" description="Helical" evidence="1">
    <location>
        <begin position="240"/>
        <end position="259"/>
    </location>
</feature>
<evidence type="ECO:0000313" key="3">
    <source>
        <dbReference type="EMBL" id="TGK75215.1"/>
    </source>
</evidence>
<sequence>MAMKFIFSSLRPGFFFLFLLGMVSLEVFAKEIPILERRVTWEEGTISQTDADNWERALEEHEGKTSNQVAILVVRSLEGEILEEYSLKVAEEWKLGQKNKDNGVLILLSMDDRKVRIEVGYGLEGILTDAYCNRVIQKTMIPHFKSGEYEAGISTGLGEILSTLDTGVTPEEPSLWQQFQSFRGIGAEQGWHLYLIGLIFVGIIFLFAFISAFHQSDSSVSIFFFLLIFFQWVPSIFYGFYGWVVCNFIYIFGFILVRLTRDKVSFVKSLSDKVTDSVIYSSGSSSGGGWSSGGGSSGGFSGGGGSFGGGGSSGSW</sequence>
<dbReference type="PANTHER" id="PTHR30373:SF2">
    <property type="entry name" value="UPF0603 PROTEIN YGCG"/>
    <property type="match status" value="1"/>
</dbReference>
<dbReference type="Proteomes" id="UP000297239">
    <property type="component" value="Unassembled WGS sequence"/>
</dbReference>